<keyword evidence="2" id="KW-0732">Signal</keyword>
<feature type="region of interest" description="Disordered" evidence="1">
    <location>
        <begin position="128"/>
        <end position="158"/>
    </location>
</feature>
<dbReference type="EMBL" id="NRRL01000016">
    <property type="protein sequence ID" value="MBK1668101.1"/>
    <property type="molecule type" value="Genomic_DNA"/>
</dbReference>
<feature type="signal peptide" evidence="2">
    <location>
        <begin position="1"/>
        <end position="27"/>
    </location>
</feature>
<dbReference type="Pfam" id="PF13767">
    <property type="entry name" value="DUF4168"/>
    <property type="match status" value="1"/>
</dbReference>
<proteinExistence type="predicted"/>
<feature type="compositionally biased region" description="Low complexity" evidence="1">
    <location>
        <begin position="145"/>
        <end position="158"/>
    </location>
</feature>
<dbReference type="RefSeq" id="WP_200340266.1">
    <property type="nucleotide sequence ID" value="NZ_NRRL01000016.1"/>
</dbReference>
<feature type="chain" id="PRO_5045952077" description="DUF4168 domain-containing protein" evidence="2">
    <location>
        <begin position="28"/>
        <end position="158"/>
    </location>
</feature>
<comment type="caution">
    <text evidence="4">The sequence shown here is derived from an EMBL/GenBank/DDBJ whole genome shotgun (WGS) entry which is preliminary data.</text>
</comment>
<organism evidence="4 5">
    <name type="scientific">Rhodovibrio sodomensis</name>
    <dbReference type="NCBI Taxonomy" id="1088"/>
    <lineage>
        <taxon>Bacteria</taxon>
        <taxon>Pseudomonadati</taxon>
        <taxon>Pseudomonadota</taxon>
        <taxon>Alphaproteobacteria</taxon>
        <taxon>Rhodospirillales</taxon>
        <taxon>Rhodovibrionaceae</taxon>
        <taxon>Rhodovibrio</taxon>
    </lineage>
</organism>
<sequence>MSIRITRIAALALSLALVTAAGQPALAADGSQQAQNVQKAQNSQQSQQSAPTPDFSEQKLNAFADAAVKVSEVRRAWAPKIRKAQQGGDKQKAQQLARQATGEMRTTIQDTDNISVKEYRQIAKAAQQDKQLAQKLSSKVKEKMNNQGQGSSQQGGNS</sequence>
<protein>
    <recommendedName>
        <fullName evidence="3">DUF4168 domain-containing protein</fullName>
    </recommendedName>
</protein>
<keyword evidence="5" id="KW-1185">Reference proteome</keyword>
<feature type="domain" description="DUF4168" evidence="3">
    <location>
        <begin position="56"/>
        <end position="135"/>
    </location>
</feature>
<feature type="compositionally biased region" description="Low complexity" evidence="1">
    <location>
        <begin position="128"/>
        <end position="137"/>
    </location>
</feature>
<dbReference type="Proteomes" id="UP001296873">
    <property type="component" value="Unassembled WGS sequence"/>
</dbReference>
<evidence type="ECO:0000256" key="1">
    <source>
        <dbReference type="SAM" id="MobiDB-lite"/>
    </source>
</evidence>
<feature type="region of interest" description="Disordered" evidence="1">
    <location>
        <begin position="27"/>
        <end position="56"/>
    </location>
</feature>
<evidence type="ECO:0000256" key="2">
    <source>
        <dbReference type="SAM" id="SignalP"/>
    </source>
</evidence>
<dbReference type="InterPro" id="IPR025433">
    <property type="entry name" value="DUF4168"/>
</dbReference>
<feature type="compositionally biased region" description="Low complexity" evidence="1">
    <location>
        <begin position="31"/>
        <end position="50"/>
    </location>
</feature>
<feature type="region of interest" description="Disordered" evidence="1">
    <location>
        <begin position="81"/>
        <end position="103"/>
    </location>
</feature>
<evidence type="ECO:0000313" key="5">
    <source>
        <dbReference type="Proteomes" id="UP001296873"/>
    </source>
</evidence>
<name>A0ABS1DCB6_9PROT</name>
<evidence type="ECO:0000259" key="3">
    <source>
        <dbReference type="Pfam" id="PF13767"/>
    </source>
</evidence>
<accession>A0ABS1DCB6</accession>
<reference evidence="4 5" key="1">
    <citation type="journal article" date="2020" name="Microorganisms">
        <title>Osmotic Adaptation and Compatible Solute Biosynthesis of Phototrophic Bacteria as Revealed from Genome Analyses.</title>
        <authorList>
            <person name="Imhoff J.F."/>
            <person name="Rahn T."/>
            <person name="Kunzel S."/>
            <person name="Keller A."/>
            <person name="Neulinger S.C."/>
        </authorList>
    </citation>
    <scope>NUCLEOTIDE SEQUENCE [LARGE SCALE GENOMIC DNA]</scope>
    <source>
        <strain evidence="4 5">DSM 9895</strain>
    </source>
</reference>
<evidence type="ECO:0000313" key="4">
    <source>
        <dbReference type="EMBL" id="MBK1668101.1"/>
    </source>
</evidence>
<gene>
    <name evidence="4" type="ORF">CKO28_08630</name>
</gene>